<protein>
    <recommendedName>
        <fullName evidence="3">CCZ1/INTU/HSP4 first Longin domain-containing protein</fullName>
    </recommendedName>
</protein>
<proteinExistence type="inferred from homology"/>
<feature type="compositionally biased region" description="Acidic residues" evidence="2">
    <location>
        <begin position="127"/>
        <end position="136"/>
    </location>
</feature>
<evidence type="ECO:0000256" key="2">
    <source>
        <dbReference type="SAM" id="MobiDB-lite"/>
    </source>
</evidence>
<dbReference type="GO" id="GO:0035658">
    <property type="term" value="C:Mon1-Ccz1 complex"/>
    <property type="evidence" value="ECO:0007669"/>
    <property type="project" value="InterPro"/>
</dbReference>
<keyword evidence="5" id="KW-1185">Reference proteome</keyword>
<reference evidence="4 5" key="1">
    <citation type="journal article" date="2015" name="Genome Biol. Evol.">
        <title>Phylogenomic analyses indicate that early fungi evolved digesting cell walls of algal ancestors of land plants.</title>
        <authorList>
            <person name="Chang Y."/>
            <person name="Wang S."/>
            <person name="Sekimoto S."/>
            <person name="Aerts A.L."/>
            <person name="Choi C."/>
            <person name="Clum A."/>
            <person name="LaButti K.M."/>
            <person name="Lindquist E.A."/>
            <person name="Yee Ngan C."/>
            <person name="Ohm R.A."/>
            <person name="Salamov A.A."/>
            <person name="Grigoriev I.V."/>
            <person name="Spatafora J.W."/>
            <person name="Berbee M.L."/>
        </authorList>
    </citation>
    <scope>NUCLEOTIDE SEQUENCE [LARGE SCALE GENOMIC DNA]</scope>
    <source>
        <strain evidence="4 5">NRRL 28638</strain>
    </source>
</reference>
<dbReference type="OrthoDB" id="240546at2759"/>
<feature type="region of interest" description="Disordered" evidence="2">
    <location>
        <begin position="111"/>
        <end position="143"/>
    </location>
</feature>
<evidence type="ECO:0000313" key="5">
    <source>
        <dbReference type="Proteomes" id="UP000070444"/>
    </source>
</evidence>
<dbReference type="PANTHER" id="PTHR13056:SF0">
    <property type="entry name" value="VACUOLAR FUSION PROTEIN CCZ1 HOMOLOG-RELATED"/>
    <property type="match status" value="1"/>
</dbReference>
<feature type="domain" description="CCZ1/INTU/HSP4 first Longin" evidence="3">
    <location>
        <begin position="150"/>
        <end position="247"/>
    </location>
</feature>
<feature type="region of interest" description="Disordered" evidence="2">
    <location>
        <begin position="1"/>
        <end position="26"/>
    </location>
</feature>
<name>A0A137PBC8_CONC2</name>
<organism evidence="4 5">
    <name type="scientific">Conidiobolus coronatus (strain ATCC 28846 / CBS 209.66 / NRRL 28638)</name>
    <name type="common">Delacroixia coronata</name>
    <dbReference type="NCBI Taxonomy" id="796925"/>
    <lineage>
        <taxon>Eukaryota</taxon>
        <taxon>Fungi</taxon>
        <taxon>Fungi incertae sedis</taxon>
        <taxon>Zoopagomycota</taxon>
        <taxon>Entomophthoromycotina</taxon>
        <taxon>Entomophthoromycetes</taxon>
        <taxon>Entomophthorales</taxon>
        <taxon>Ancylistaceae</taxon>
        <taxon>Conidiobolus</taxon>
    </lineage>
</organism>
<evidence type="ECO:0000259" key="3">
    <source>
        <dbReference type="Pfam" id="PF19031"/>
    </source>
</evidence>
<dbReference type="EMBL" id="KQ964455">
    <property type="protein sequence ID" value="KXN72313.1"/>
    <property type="molecule type" value="Genomic_DNA"/>
</dbReference>
<dbReference type="STRING" id="796925.A0A137PBC8"/>
<dbReference type="InterPro" id="IPR043987">
    <property type="entry name" value="CCZ1/INTU/HSP4_longin_1"/>
</dbReference>
<dbReference type="AlphaFoldDB" id="A0A137PBC8"/>
<evidence type="ECO:0000313" key="4">
    <source>
        <dbReference type="EMBL" id="KXN72313.1"/>
    </source>
</evidence>
<accession>A0A137PBC8</accession>
<comment type="similarity">
    <text evidence="1">Belongs to the CCZ1 family.</text>
</comment>
<sequence>MKTNSIHSQNPPSSTPPLSASQSTVNSTKRYNSITDSLNYFNLYGSTNELIPSLINYICIYTLVEDTGEDIYKQILYYGTEESFRFEAKGAANRKRSDALSLDLFKKDETSKVREERADNGNNNEGDNSDIEDNDEDKGVSVRPRHGVPIELQERQVGLAQAIVNFSKTFSDTDISDNVHSQKHRLIIIEPEPKYFMVLSINLGQKLRNSNTQKGSLVVDYLDYELDDNLLKSWLTKSYQGFCVGHGNFSSIFNSQGKQSLVHNLEHFYDLYFSKHQSFTNLNLLKSLNKLELLYLSKSNYLYLKQIYNQLTTLNQRIDDSFIIFKGKLILNEFFTTNVSDPVIQYYSELFGEEFEFSEEMGYDGRNAGSVGGGNRQSMFQSWNPFKRYSTTSSSSTSVYSPNFQFLNLWDTTNAEGDSEDSQYFKPQYLTNYDPKSPLQFNLQSKLMPENSSIVKRFYYNNGSEKLALIYSFAPHSYLVLTYNQDSLPYLTQGYFEDLERLLQPILNDTLVQLLQKDYELYQQQRGELTTKKLEFFYWNLLNNVKEINLTNTLINNDDFRLVIEVIDKLKSQNTTNDLIVRTISKKRTLTNWILGKRINNEESILVLVVQRDSNIGDVEEEFRKLMNCYFNHLFLD</sequence>
<evidence type="ECO:0000256" key="1">
    <source>
        <dbReference type="ARBA" id="ARBA00005352"/>
    </source>
</evidence>
<dbReference type="InterPro" id="IPR013176">
    <property type="entry name" value="Ccz1"/>
</dbReference>
<dbReference type="Pfam" id="PF19031">
    <property type="entry name" value="Intu_longin_1"/>
    <property type="match status" value="1"/>
</dbReference>
<dbReference type="GO" id="GO:0016192">
    <property type="term" value="P:vesicle-mediated transport"/>
    <property type="evidence" value="ECO:0007669"/>
    <property type="project" value="InterPro"/>
</dbReference>
<dbReference type="Proteomes" id="UP000070444">
    <property type="component" value="Unassembled WGS sequence"/>
</dbReference>
<gene>
    <name evidence="4" type="ORF">CONCODRAFT_4849</name>
</gene>
<dbReference type="PANTHER" id="PTHR13056">
    <property type="entry name" value="VACUOLAR FUSION PROTEIN CCZ1 HOMOLOG-RELATED"/>
    <property type="match status" value="1"/>
</dbReference>